<organism evidence="1 2">
    <name type="scientific">Lindgomyces ingoldianus</name>
    <dbReference type="NCBI Taxonomy" id="673940"/>
    <lineage>
        <taxon>Eukaryota</taxon>
        <taxon>Fungi</taxon>
        <taxon>Dikarya</taxon>
        <taxon>Ascomycota</taxon>
        <taxon>Pezizomycotina</taxon>
        <taxon>Dothideomycetes</taxon>
        <taxon>Pleosporomycetidae</taxon>
        <taxon>Pleosporales</taxon>
        <taxon>Lindgomycetaceae</taxon>
        <taxon>Lindgomyces</taxon>
    </lineage>
</organism>
<dbReference type="EMBL" id="MU003518">
    <property type="protein sequence ID" value="KAF2467928.1"/>
    <property type="molecule type" value="Genomic_DNA"/>
</dbReference>
<name>A0ACB6QLV8_9PLEO</name>
<evidence type="ECO:0000313" key="2">
    <source>
        <dbReference type="Proteomes" id="UP000799755"/>
    </source>
</evidence>
<gene>
    <name evidence="1" type="ORF">BDR25DRAFT_358179</name>
</gene>
<evidence type="ECO:0000313" key="1">
    <source>
        <dbReference type="EMBL" id="KAF2467928.1"/>
    </source>
</evidence>
<sequence>MNMEESIRDIFMLMALFHSEEYIQTTWKQVVGARLKAMATSGYLRMSKAYRKLEQVFEIWMHGVQ</sequence>
<reference evidence="1" key="1">
    <citation type="journal article" date="2020" name="Stud. Mycol.">
        <title>101 Dothideomycetes genomes: a test case for predicting lifestyles and emergence of pathogens.</title>
        <authorList>
            <person name="Haridas S."/>
            <person name="Albert R."/>
            <person name="Binder M."/>
            <person name="Bloem J."/>
            <person name="Labutti K."/>
            <person name="Salamov A."/>
            <person name="Andreopoulos B."/>
            <person name="Baker S."/>
            <person name="Barry K."/>
            <person name="Bills G."/>
            <person name="Bluhm B."/>
            <person name="Cannon C."/>
            <person name="Castanera R."/>
            <person name="Culley D."/>
            <person name="Daum C."/>
            <person name="Ezra D."/>
            <person name="Gonzalez J."/>
            <person name="Henrissat B."/>
            <person name="Kuo A."/>
            <person name="Liang C."/>
            <person name="Lipzen A."/>
            <person name="Lutzoni F."/>
            <person name="Magnuson J."/>
            <person name="Mondo S."/>
            <person name="Nolan M."/>
            <person name="Ohm R."/>
            <person name="Pangilinan J."/>
            <person name="Park H.-J."/>
            <person name="Ramirez L."/>
            <person name="Alfaro M."/>
            <person name="Sun H."/>
            <person name="Tritt A."/>
            <person name="Yoshinaga Y."/>
            <person name="Zwiers L.-H."/>
            <person name="Turgeon B."/>
            <person name="Goodwin S."/>
            <person name="Spatafora J."/>
            <person name="Crous P."/>
            <person name="Grigoriev I."/>
        </authorList>
    </citation>
    <scope>NUCLEOTIDE SEQUENCE</scope>
    <source>
        <strain evidence="1">ATCC 200398</strain>
    </source>
</reference>
<comment type="caution">
    <text evidence="1">The sequence shown here is derived from an EMBL/GenBank/DDBJ whole genome shotgun (WGS) entry which is preliminary data.</text>
</comment>
<proteinExistence type="predicted"/>
<keyword evidence="2" id="KW-1185">Reference proteome</keyword>
<accession>A0ACB6QLV8</accession>
<protein>
    <submittedName>
        <fullName evidence="1">Uncharacterized protein</fullName>
    </submittedName>
</protein>
<dbReference type="Proteomes" id="UP000799755">
    <property type="component" value="Unassembled WGS sequence"/>
</dbReference>